<proteinExistence type="predicted"/>
<sequence>GTFKSGPKNHNYNMYYAVKNFQLNIVTNISQRELAIAMKFLGMVIGTCSKPKL</sequence>
<protein>
    <submittedName>
        <fullName evidence="1">Uncharacterized protein</fullName>
    </submittedName>
</protein>
<dbReference type="EnsemblMetazoa" id="Aqu2.1.42514_001">
    <property type="protein sequence ID" value="Aqu2.1.42514_001"/>
    <property type="gene ID" value="Aqu2.1.42514"/>
</dbReference>
<reference evidence="1" key="1">
    <citation type="submission" date="2017-05" db="UniProtKB">
        <authorList>
            <consortium name="EnsemblMetazoa"/>
        </authorList>
    </citation>
    <scope>IDENTIFICATION</scope>
</reference>
<evidence type="ECO:0000313" key="1">
    <source>
        <dbReference type="EnsemblMetazoa" id="Aqu2.1.42514_001"/>
    </source>
</evidence>
<dbReference type="AlphaFoldDB" id="A0A1X7VRK3"/>
<organism evidence="1">
    <name type="scientific">Amphimedon queenslandica</name>
    <name type="common">Sponge</name>
    <dbReference type="NCBI Taxonomy" id="400682"/>
    <lineage>
        <taxon>Eukaryota</taxon>
        <taxon>Metazoa</taxon>
        <taxon>Porifera</taxon>
        <taxon>Demospongiae</taxon>
        <taxon>Heteroscleromorpha</taxon>
        <taxon>Haplosclerida</taxon>
        <taxon>Niphatidae</taxon>
        <taxon>Amphimedon</taxon>
    </lineage>
</organism>
<dbReference type="InParanoid" id="A0A1X7VRK3"/>
<name>A0A1X7VRK3_AMPQE</name>
<accession>A0A1X7VRK3</accession>